<evidence type="ECO:0000256" key="1">
    <source>
        <dbReference type="ARBA" id="ARBA00022630"/>
    </source>
</evidence>
<accession>A0A2W2ATN3</accession>
<sequence>MVFCCTILVFVRQSEYDIVIIGSGLGGLLTAVFLAKEGMKVCVLEKNKQIGGCLQTFALHKKVFDSCVHYIGGLGEGHTLNRIFSYAGIMDKLSLSAFDTNGFDRIAFGDEQIEYPQATGKENFIEQLLPFFPEEKAALKKYIATMSEVTSHFPLYHLRNGSADEKIAVTSLELSGTLQHITSNKRLRNVLAGNNLLYAGVENVSPFYLHALVLESYLHSAHKVMPGSSQIAKLLWQELQKHGGEIHRNLGVTKLVEENGQICYAETEGGQRFYGKQFISNIHPAALLRITDSDLLRKAYRQRINGLEQTQSAFMINLVLRPGTVAHRDYNLYWHRTDDVFIGATNKAEWPQTYALYFVGDKERPGFAESLSILTYMSPVQTALWDTTENHSGRPTERDETYESFKQSYADQLFNKVLERVPELKGNILAQSVATPLTYRDYTHTPNGALYGILKNVHEPMKTTIATRTRIPNLLQTGQNVNLHGVLGVSITAIATAGELIGLDYLLGKINS</sequence>
<dbReference type="Proteomes" id="UP000248745">
    <property type="component" value="Unassembled WGS sequence"/>
</dbReference>
<dbReference type="SUPFAM" id="SSF51905">
    <property type="entry name" value="FAD/NAD(P)-binding domain"/>
    <property type="match status" value="1"/>
</dbReference>
<keyword evidence="5" id="KW-0520">NAD</keyword>
<gene>
    <name evidence="6" type="ORF">DN068_20435</name>
</gene>
<dbReference type="PANTHER" id="PTHR46091">
    <property type="entry name" value="BLR7054 PROTEIN"/>
    <property type="match status" value="1"/>
</dbReference>
<name>A0A2W2ATN3_9BACT</name>
<evidence type="ECO:0000256" key="3">
    <source>
        <dbReference type="ARBA" id="ARBA00022827"/>
    </source>
</evidence>
<dbReference type="Pfam" id="PF13450">
    <property type="entry name" value="NAD_binding_8"/>
    <property type="match status" value="1"/>
</dbReference>
<keyword evidence="7" id="KW-1185">Reference proteome</keyword>
<keyword evidence="2" id="KW-0732">Signal</keyword>
<comment type="caution">
    <text evidence="6">The sequence shown here is derived from an EMBL/GenBank/DDBJ whole genome shotgun (WGS) entry which is preliminary data.</text>
</comment>
<keyword evidence="1" id="KW-0285">Flavoprotein</keyword>
<keyword evidence="4" id="KW-0521">NADP</keyword>
<evidence type="ECO:0000313" key="6">
    <source>
        <dbReference type="EMBL" id="PZF71068.1"/>
    </source>
</evidence>
<dbReference type="PANTHER" id="PTHR46091:SF3">
    <property type="entry name" value="AMINE OXIDASE DOMAIN-CONTAINING PROTEIN"/>
    <property type="match status" value="1"/>
</dbReference>
<keyword evidence="3" id="KW-0274">FAD</keyword>
<dbReference type="InterPro" id="IPR036188">
    <property type="entry name" value="FAD/NAD-bd_sf"/>
</dbReference>
<dbReference type="EMBL" id="QKTW01000027">
    <property type="protein sequence ID" value="PZF71068.1"/>
    <property type="molecule type" value="Genomic_DNA"/>
</dbReference>
<reference evidence="6 7" key="1">
    <citation type="submission" date="2018-06" db="EMBL/GenBank/DDBJ databases">
        <title>Mucibacter soli gen. nov., sp. nov., a new member of the family Chitinophagaceae producing mucin.</title>
        <authorList>
            <person name="Kim M.-K."/>
            <person name="Park S."/>
            <person name="Kim T.-S."/>
            <person name="Joung Y."/>
            <person name="Han J.-H."/>
            <person name="Kim S.B."/>
        </authorList>
    </citation>
    <scope>NUCLEOTIDE SEQUENCE [LARGE SCALE GENOMIC DNA]</scope>
    <source>
        <strain evidence="6 7">R1-15</strain>
    </source>
</reference>
<evidence type="ECO:0000313" key="7">
    <source>
        <dbReference type="Proteomes" id="UP000248745"/>
    </source>
</evidence>
<evidence type="ECO:0000256" key="2">
    <source>
        <dbReference type="ARBA" id="ARBA00022729"/>
    </source>
</evidence>
<protein>
    <submittedName>
        <fullName evidence="6">All-trans-retinol 13,14-reductase</fullName>
    </submittedName>
</protein>
<dbReference type="OrthoDB" id="9789960at2"/>
<dbReference type="AlphaFoldDB" id="A0A2W2ATN3"/>
<evidence type="ECO:0000256" key="5">
    <source>
        <dbReference type="ARBA" id="ARBA00023027"/>
    </source>
</evidence>
<proteinExistence type="predicted"/>
<dbReference type="InterPro" id="IPR052206">
    <property type="entry name" value="Retinol_saturase"/>
</dbReference>
<evidence type="ECO:0000256" key="4">
    <source>
        <dbReference type="ARBA" id="ARBA00022857"/>
    </source>
</evidence>
<dbReference type="Gene3D" id="3.50.50.60">
    <property type="entry name" value="FAD/NAD(P)-binding domain"/>
    <property type="match status" value="2"/>
</dbReference>
<organism evidence="6 7">
    <name type="scientific">Taibaiella soli</name>
    <dbReference type="NCBI Taxonomy" id="1649169"/>
    <lineage>
        <taxon>Bacteria</taxon>
        <taxon>Pseudomonadati</taxon>
        <taxon>Bacteroidota</taxon>
        <taxon>Chitinophagia</taxon>
        <taxon>Chitinophagales</taxon>
        <taxon>Chitinophagaceae</taxon>
        <taxon>Taibaiella</taxon>
    </lineage>
</organism>